<comment type="caution">
    <text evidence="1">The sequence shown here is derived from an EMBL/GenBank/DDBJ whole genome shotgun (WGS) entry which is preliminary data.</text>
</comment>
<accession>A0ABP7TKW4</accession>
<dbReference type="Proteomes" id="UP001501353">
    <property type="component" value="Unassembled WGS sequence"/>
</dbReference>
<gene>
    <name evidence="1" type="ORF">GCM10022212_27450</name>
</gene>
<organism evidence="1 2">
    <name type="scientific">Actimicrobium antarcticum</name>
    <dbReference type="NCBI Taxonomy" id="1051899"/>
    <lineage>
        <taxon>Bacteria</taxon>
        <taxon>Pseudomonadati</taxon>
        <taxon>Pseudomonadota</taxon>
        <taxon>Betaproteobacteria</taxon>
        <taxon>Burkholderiales</taxon>
        <taxon>Oxalobacteraceae</taxon>
        <taxon>Actimicrobium</taxon>
    </lineage>
</organism>
<dbReference type="EMBL" id="BAAAZE010000010">
    <property type="protein sequence ID" value="GAA4027813.1"/>
    <property type="molecule type" value="Genomic_DNA"/>
</dbReference>
<name>A0ABP7TKW4_9BURK</name>
<reference evidence="2" key="1">
    <citation type="journal article" date="2019" name="Int. J. Syst. Evol. Microbiol.">
        <title>The Global Catalogue of Microorganisms (GCM) 10K type strain sequencing project: providing services to taxonomists for standard genome sequencing and annotation.</title>
        <authorList>
            <consortium name="The Broad Institute Genomics Platform"/>
            <consortium name="The Broad Institute Genome Sequencing Center for Infectious Disease"/>
            <person name="Wu L."/>
            <person name="Ma J."/>
        </authorList>
    </citation>
    <scope>NUCLEOTIDE SEQUENCE [LARGE SCALE GENOMIC DNA]</scope>
    <source>
        <strain evidence="2">JCM 16673</strain>
    </source>
</reference>
<sequence>MEVAHRQLRSRSACSGIRKQGQIYFRGEALRKKTLTLVAGEVACGCWEKRVVRITAVAVKDISRSAAHFPRPTAMRWVDVK</sequence>
<keyword evidence="2" id="KW-1185">Reference proteome</keyword>
<proteinExistence type="predicted"/>
<evidence type="ECO:0000313" key="2">
    <source>
        <dbReference type="Proteomes" id="UP001501353"/>
    </source>
</evidence>
<evidence type="ECO:0000313" key="1">
    <source>
        <dbReference type="EMBL" id="GAA4027813.1"/>
    </source>
</evidence>
<protein>
    <submittedName>
        <fullName evidence="1">Uncharacterized protein</fullName>
    </submittedName>
</protein>